<dbReference type="GO" id="GO:0005524">
    <property type="term" value="F:ATP binding"/>
    <property type="evidence" value="ECO:0007669"/>
    <property type="project" value="UniProtKB-UniRule"/>
</dbReference>
<dbReference type="HAMAP" id="MF_02019">
    <property type="entry name" value="MurF"/>
    <property type="match status" value="1"/>
</dbReference>
<dbReference type="Pfam" id="PF01225">
    <property type="entry name" value="Mur_ligase"/>
    <property type="match status" value="1"/>
</dbReference>
<evidence type="ECO:0000256" key="4">
    <source>
        <dbReference type="ARBA" id="ARBA00022741"/>
    </source>
</evidence>
<protein>
    <recommendedName>
        <fullName evidence="10 11">UDP-N-acetylmuramoyl-tripeptide--D-alanyl-D-alanine ligase</fullName>
        <ecNumber evidence="10 11">6.3.2.10</ecNumber>
    </recommendedName>
    <alternativeName>
        <fullName evidence="10">D-alanyl-D-alanine-adding enzyme</fullName>
    </alternativeName>
</protein>
<dbReference type="GO" id="GO:0051301">
    <property type="term" value="P:cell division"/>
    <property type="evidence" value="ECO:0007669"/>
    <property type="project" value="UniProtKB-KW"/>
</dbReference>
<evidence type="ECO:0000259" key="13">
    <source>
        <dbReference type="Pfam" id="PF02875"/>
    </source>
</evidence>
<dbReference type="Gene3D" id="3.40.1190.10">
    <property type="entry name" value="Mur-like, catalytic domain"/>
    <property type="match status" value="1"/>
</dbReference>
<keyword evidence="1 10" id="KW-0963">Cytoplasm</keyword>
<dbReference type="GO" id="GO:0009252">
    <property type="term" value="P:peptidoglycan biosynthetic process"/>
    <property type="evidence" value="ECO:0007669"/>
    <property type="project" value="UniProtKB-UniRule"/>
</dbReference>
<dbReference type="RefSeq" id="WP_123928730.1">
    <property type="nucleotide sequence ID" value="NZ_CP033896.1"/>
</dbReference>
<keyword evidence="7 10" id="KW-0573">Peptidoglycan synthesis</keyword>
<dbReference type="AlphaFoldDB" id="A0A3G6J817"/>
<dbReference type="GO" id="GO:0071555">
    <property type="term" value="P:cell wall organization"/>
    <property type="evidence" value="ECO:0007669"/>
    <property type="project" value="UniProtKB-KW"/>
</dbReference>
<dbReference type="InterPro" id="IPR035911">
    <property type="entry name" value="MurE/MurF_N"/>
</dbReference>
<evidence type="ECO:0000256" key="5">
    <source>
        <dbReference type="ARBA" id="ARBA00022840"/>
    </source>
</evidence>
<dbReference type="InterPro" id="IPR051046">
    <property type="entry name" value="MurCDEF_CellWall_CoF430Synth"/>
</dbReference>
<comment type="catalytic activity">
    <reaction evidence="10 11">
        <text>D-alanyl-D-alanine + UDP-N-acetyl-alpha-D-muramoyl-L-alanyl-gamma-D-glutamyl-meso-2,6-diaminopimelate + ATP = UDP-N-acetyl-alpha-D-muramoyl-L-alanyl-gamma-D-glutamyl-meso-2,6-diaminopimeloyl-D-alanyl-D-alanine + ADP + phosphate + H(+)</text>
        <dbReference type="Rhea" id="RHEA:28374"/>
        <dbReference type="ChEBI" id="CHEBI:15378"/>
        <dbReference type="ChEBI" id="CHEBI:30616"/>
        <dbReference type="ChEBI" id="CHEBI:43474"/>
        <dbReference type="ChEBI" id="CHEBI:57822"/>
        <dbReference type="ChEBI" id="CHEBI:61386"/>
        <dbReference type="ChEBI" id="CHEBI:83905"/>
        <dbReference type="ChEBI" id="CHEBI:456216"/>
        <dbReference type="EC" id="6.3.2.10"/>
    </reaction>
</comment>
<keyword evidence="9 10" id="KW-0961">Cell wall biogenesis/degradation</keyword>
<evidence type="ECO:0000256" key="8">
    <source>
        <dbReference type="ARBA" id="ARBA00023306"/>
    </source>
</evidence>
<comment type="function">
    <text evidence="10 11">Involved in cell wall formation. Catalyzes the final step in the synthesis of UDP-N-acetylmuramoyl-pentapeptide, the precursor of murein.</text>
</comment>
<evidence type="ECO:0000256" key="10">
    <source>
        <dbReference type="HAMAP-Rule" id="MF_02019"/>
    </source>
</evidence>
<gene>
    <name evidence="10 15" type="primary">murF</name>
    <name evidence="15" type="ORF">CCHOA_07800</name>
</gene>
<evidence type="ECO:0000259" key="12">
    <source>
        <dbReference type="Pfam" id="PF01225"/>
    </source>
</evidence>
<dbReference type="Pfam" id="PF08245">
    <property type="entry name" value="Mur_ligase_M"/>
    <property type="match status" value="1"/>
</dbReference>
<feature type="domain" description="Mur ligase N-terminal catalytic" evidence="12">
    <location>
        <begin position="31"/>
        <end position="83"/>
    </location>
</feature>
<feature type="domain" description="Mur ligase C-terminal" evidence="13">
    <location>
        <begin position="352"/>
        <end position="480"/>
    </location>
</feature>
<evidence type="ECO:0000256" key="1">
    <source>
        <dbReference type="ARBA" id="ARBA00022490"/>
    </source>
</evidence>
<dbReference type="SUPFAM" id="SSF63418">
    <property type="entry name" value="MurE/MurF N-terminal domain"/>
    <property type="match status" value="1"/>
</dbReference>
<dbReference type="InterPro" id="IPR036615">
    <property type="entry name" value="Mur_ligase_C_dom_sf"/>
</dbReference>
<dbReference type="InterPro" id="IPR000713">
    <property type="entry name" value="Mur_ligase_N"/>
</dbReference>
<evidence type="ECO:0000259" key="14">
    <source>
        <dbReference type="Pfam" id="PF08245"/>
    </source>
</evidence>
<dbReference type="PANTHER" id="PTHR43024:SF1">
    <property type="entry name" value="UDP-N-ACETYLMURAMOYL-TRIPEPTIDE--D-ALANYL-D-ALANINE LIGASE"/>
    <property type="match status" value="1"/>
</dbReference>
<dbReference type="GO" id="GO:0008766">
    <property type="term" value="F:UDP-N-acetylmuramoylalanyl-D-glutamyl-2,6-diaminopimelate-D-alanyl-D-alanine ligase activity"/>
    <property type="evidence" value="ECO:0007669"/>
    <property type="project" value="RHEA"/>
</dbReference>
<evidence type="ECO:0000313" key="15">
    <source>
        <dbReference type="EMBL" id="AZA13952.1"/>
    </source>
</evidence>
<dbReference type="Gene3D" id="3.90.190.20">
    <property type="entry name" value="Mur ligase, C-terminal domain"/>
    <property type="match status" value="1"/>
</dbReference>
<dbReference type="GO" id="GO:0047480">
    <property type="term" value="F:UDP-N-acetylmuramoyl-tripeptide-D-alanyl-D-alanine ligase activity"/>
    <property type="evidence" value="ECO:0007669"/>
    <property type="project" value="UniProtKB-UniRule"/>
</dbReference>
<evidence type="ECO:0000313" key="16">
    <source>
        <dbReference type="Proteomes" id="UP000269019"/>
    </source>
</evidence>
<dbReference type="PANTHER" id="PTHR43024">
    <property type="entry name" value="UDP-N-ACETYLMURAMOYL-TRIPEPTIDE--D-ALANYL-D-ALANINE LIGASE"/>
    <property type="match status" value="1"/>
</dbReference>
<organism evidence="15 16">
    <name type="scientific">Corynebacterium choanae</name>
    <dbReference type="NCBI Taxonomy" id="1862358"/>
    <lineage>
        <taxon>Bacteria</taxon>
        <taxon>Bacillati</taxon>
        <taxon>Actinomycetota</taxon>
        <taxon>Actinomycetes</taxon>
        <taxon>Mycobacteriales</taxon>
        <taxon>Corynebacteriaceae</taxon>
        <taxon>Corynebacterium</taxon>
    </lineage>
</organism>
<comment type="similarity">
    <text evidence="10">Belongs to the MurCDEF family. MurF subfamily.</text>
</comment>
<dbReference type="Proteomes" id="UP000269019">
    <property type="component" value="Chromosome"/>
</dbReference>
<dbReference type="EMBL" id="CP033896">
    <property type="protein sequence ID" value="AZA13952.1"/>
    <property type="molecule type" value="Genomic_DNA"/>
</dbReference>
<evidence type="ECO:0000256" key="11">
    <source>
        <dbReference type="RuleBase" id="RU004136"/>
    </source>
</evidence>
<comment type="pathway">
    <text evidence="10 11">Cell wall biogenesis; peptidoglycan biosynthesis.</text>
</comment>
<dbReference type="KEGG" id="ccho:CCHOA_07800"/>
<dbReference type="InterPro" id="IPR004101">
    <property type="entry name" value="Mur_ligase_C"/>
</dbReference>
<evidence type="ECO:0000256" key="2">
    <source>
        <dbReference type="ARBA" id="ARBA00022598"/>
    </source>
</evidence>
<feature type="binding site" evidence="10">
    <location>
        <begin position="133"/>
        <end position="139"/>
    </location>
    <ligand>
        <name>ATP</name>
        <dbReference type="ChEBI" id="CHEBI:30616"/>
    </ligand>
</feature>
<evidence type="ECO:0000256" key="7">
    <source>
        <dbReference type="ARBA" id="ARBA00022984"/>
    </source>
</evidence>
<dbReference type="UniPathway" id="UPA00219"/>
<dbReference type="InterPro" id="IPR036565">
    <property type="entry name" value="Mur-like_cat_sf"/>
</dbReference>
<feature type="domain" description="Mur ligase central" evidence="14">
    <location>
        <begin position="131"/>
        <end position="328"/>
    </location>
</feature>
<dbReference type="Gene3D" id="3.40.1390.10">
    <property type="entry name" value="MurE/MurF, N-terminal domain"/>
    <property type="match status" value="1"/>
</dbReference>
<keyword evidence="6 10" id="KW-0133">Cell shape</keyword>
<dbReference type="OrthoDB" id="9800958at2"/>
<dbReference type="InterPro" id="IPR005863">
    <property type="entry name" value="UDP-N-AcMur_synth"/>
</dbReference>
<dbReference type="InterPro" id="IPR013221">
    <property type="entry name" value="Mur_ligase_cen"/>
</dbReference>
<keyword evidence="5 10" id="KW-0067">ATP-binding</keyword>
<sequence>MIEYSLSRIAEIVGGTLNEHADPAAIVTGSVEFDSRKLQTGSLFVCLPGTKADGHDFAEAAIEAGAVAVLAARDVAVPAIMVPEAQVTKTNASFFDLDPAGDGIRVLTALSRLARAVHDELTQAGMITVGVTGSAGKTSTKDMIGTVLRAAVGPDAPAAAVIAPAGSFNNEIGLPYTALTCTAETQYFVAEMAARGEGHIRQLTDITPPNVGVVLNVGHAHVGEFGSVEAIARAKGELAEAVPAHGLVLLNADDANVAAMAERIHAPLRFTSAGQSTGPTADVWASEITVDSLSRASFVLHCSTGSAPVKLQVFGRHQVDNAVAAAAVGLYAGMPLDAVAAALGSHQAKSVHRMEVTVRRDKVTVIDDSYNANPESMQAALAALQATQPQQQGGRRWAVLGQMGELGDDTIEAHERLGAQLAAYGIDELVAVGQGVAAKALVRGATNAGMSVEQAQSAGAAANIVDCSLAPGDVVLIKASNADHLWDVATMLIDRDRQRRVR</sequence>
<dbReference type="NCBIfam" id="TIGR01143">
    <property type="entry name" value="murF"/>
    <property type="match status" value="1"/>
</dbReference>
<comment type="subcellular location">
    <subcellularLocation>
        <location evidence="10 11">Cytoplasm</location>
    </subcellularLocation>
</comment>
<proteinExistence type="inferred from homology"/>
<keyword evidence="2 10" id="KW-0436">Ligase</keyword>
<keyword evidence="16" id="KW-1185">Reference proteome</keyword>
<keyword evidence="8 10" id="KW-0131">Cell cycle</keyword>
<keyword evidence="3 10" id="KW-0132">Cell division</keyword>
<evidence type="ECO:0000256" key="6">
    <source>
        <dbReference type="ARBA" id="ARBA00022960"/>
    </source>
</evidence>
<evidence type="ECO:0000256" key="9">
    <source>
        <dbReference type="ARBA" id="ARBA00023316"/>
    </source>
</evidence>
<dbReference type="SUPFAM" id="SSF53244">
    <property type="entry name" value="MurD-like peptide ligases, peptide-binding domain"/>
    <property type="match status" value="1"/>
</dbReference>
<accession>A0A3G6J817</accession>
<dbReference type="GO" id="GO:0008360">
    <property type="term" value="P:regulation of cell shape"/>
    <property type="evidence" value="ECO:0007669"/>
    <property type="project" value="UniProtKB-KW"/>
</dbReference>
<evidence type="ECO:0000256" key="3">
    <source>
        <dbReference type="ARBA" id="ARBA00022618"/>
    </source>
</evidence>
<dbReference type="Pfam" id="PF02875">
    <property type="entry name" value="Mur_ligase_C"/>
    <property type="match status" value="1"/>
</dbReference>
<name>A0A3G6J817_9CORY</name>
<dbReference type="GO" id="GO:0005737">
    <property type="term" value="C:cytoplasm"/>
    <property type="evidence" value="ECO:0007669"/>
    <property type="project" value="UniProtKB-SubCell"/>
</dbReference>
<keyword evidence="4 10" id="KW-0547">Nucleotide-binding</keyword>
<reference evidence="15 16" key="1">
    <citation type="submission" date="2018-11" db="EMBL/GenBank/DDBJ databases">
        <authorList>
            <person name="Kleinhagauer T."/>
            <person name="Glaeser S.P."/>
            <person name="Spergser J."/>
            <person name="Ruckert C."/>
            <person name="Kaempfer P."/>
            <person name="Busse H.-J."/>
        </authorList>
    </citation>
    <scope>NUCLEOTIDE SEQUENCE [LARGE SCALE GENOMIC DNA]</scope>
    <source>
        <strain evidence="15 16">200CH</strain>
    </source>
</reference>
<dbReference type="EC" id="6.3.2.10" evidence="10 11"/>
<dbReference type="SUPFAM" id="SSF53623">
    <property type="entry name" value="MurD-like peptide ligases, catalytic domain"/>
    <property type="match status" value="1"/>
</dbReference>